<name>A0A4Y4C6S0_9CORY</name>
<dbReference type="Proteomes" id="UP000319986">
    <property type="component" value="Unassembled WGS sequence"/>
</dbReference>
<evidence type="ECO:0000259" key="4">
    <source>
        <dbReference type="PROSITE" id="PS51898"/>
    </source>
</evidence>
<dbReference type="RefSeq" id="WP_141331007.1">
    <property type="nucleotide sequence ID" value="NZ_BJNT01000020.1"/>
</dbReference>
<evidence type="ECO:0000256" key="1">
    <source>
        <dbReference type="ARBA" id="ARBA00008857"/>
    </source>
</evidence>
<sequence>MATIEPYTTKAGERRYRVRYRTPDRRQTDKRGFRTRRDANTFAATVEVDKITGGYIPPTAGRATIDTIGEQWQAGLVDVSESWRRRQESLWRVHVQPKWGPWQVAKIEPGDVQRWINSLHAPTREPRPLAPKTIRHVHGVLASILDVAVNDRRLVTNPARQGIRLPRTMQAEKQALTAEQVRALAAAAPEFYRPVVWFLATAGARWGEMSALRPKDMQGRGRVRLSRAYSKVDNGVALTDLKGHEARTVVVPPPVEDMLTEVAAGKDRDALLWEAPRTGGPLKPPRAGHWLGLAVAECHAADETFPEHLTAHELRHTAASIMISSGAHVKTIQRQLGHKDAAMTLNQYGHLFEDDLDVIADAMGTALFPPECGQSVGTAGVQPLPEE</sequence>
<dbReference type="Gene3D" id="1.10.443.10">
    <property type="entry name" value="Intergrase catalytic core"/>
    <property type="match status" value="1"/>
</dbReference>
<feature type="domain" description="Tyr recombinase" evidence="4">
    <location>
        <begin position="171"/>
        <end position="361"/>
    </location>
</feature>
<dbReference type="GeneID" id="82888524"/>
<comment type="similarity">
    <text evidence="1">Belongs to the 'phage' integrase family.</text>
</comment>
<evidence type="ECO:0000313" key="5">
    <source>
        <dbReference type="EMBL" id="GEC87114.1"/>
    </source>
</evidence>
<dbReference type="Gene3D" id="1.10.150.130">
    <property type="match status" value="1"/>
</dbReference>
<dbReference type="PANTHER" id="PTHR30349">
    <property type="entry name" value="PHAGE INTEGRASE-RELATED"/>
    <property type="match status" value="1"/>
</dbReference>
<accession>A0A4Y4C6S0</accession>
<dbReference type="SUPFAM" id="SSF56349">
    <property type="entry name" value="DNA breaking-rejoining enzymes"/>
    <property type="match status" value="1"/>
</dbReference>
<dbReference type="InterPro" id="IPR010998">
    <property type="entry name" value="Integrase_recombinase_N"/>
</dbReference>
<organism evidence="5 6">
    <name type="scientific">Corynebacterium variabile</name>
    <dbReference type="NCBI Taxonomy" id="1727"/>
    <lineage>
        <taxon>Bacteria</taxon>
        <taxon>Bacillati</taxon>
        <taxon>Actinomycetota</taxon>
        <taxon>Actinomycetes</taxon>
        <taxon>Mycobacteriales</taxon>
        <taxon>Corynebacteriaceae</taxon>
        <taxon>Corynebacterium</taxon>
    </lineage>
</organism>
<keyword evidence="2" id="KW-0238">DNA-binding</keyword>
<evidence type="ECO:0000256" key="2">
    <source>
        <dbReference type="ARBA" id="ARBA00023125"/>
    </source>
</evidence>
<dbReference type="PANTHER" id="PTHR30349:SF64">
    <property type="entry name" value="PROPHAGE INTEGRASE INTD-RELATED"/>
    <property type="match status" value="1"/>
</dbReference>
<gene>
    <name evidence="5" type="ORF">CVA01_24280</name>
</gene>
<evidence type="ECO:0000313" key="6">
    <source>
        <dbReference type="Proteomes" id="UP000319986"/>
    </source>
</evidence>
<dbReference type="Pfam" id="PF00589">
    <property type="entry name" value="Phage_integrase"/>
    <property type="match status" value="1"/>
</dbReference>
<proteinExistence type="inferred from homology"/>
<reference evidence="5 6" key="1">
    <citation type="submission" date="2019-06" db="EMBL/GenBank/DDBJ databases">
        <title>Whole genome shotgun sequence of Corynebacterium variabile NBRC 15286.</title>
        <authorList>
            <person name="Hosoyama A."/>
            <person name="Uohara A."/>
            <person name="Ohji S."/>
            <person name="Ichikawa N."/>
        </authorList>
    </citation>
    <scope>NUCLEOTIDE SEQUENCE [LARGE SCALE GENOMIC DNA]</scope>
    <source>
        <strain evidence="5 6">NBRC 15286</strain>
    </source>
</reference>
<dbReference type="InterPro" id="IPR013762">
    <property type="entry name" value="Integrase-like_cat_sf"/>
</dbReference>
<dbReference type="AlphaFoldDB" id="A0A4Y4C6S0"/>
<dbReference type="GO" id="GO:0015074">
    <property type="term" value="P:DNA integration"/>
    <property type="evidence" value="ECO:0007669"/>
    <property type="project" value="InterPro"/>
</dbReference>
<dbReference type="CDD" id="cd01189">
    <property type="entry name" value="INT_ICEBs1_C_like"/>
    <property type="match status" value="1"/>
</dbReference>
<dbReference type="InterPro" id="IPR002104">
    <property type="entry name" value="Integrase_catalytic"/>
</dbReference>
<dbReference type="InterPro" id="IPR011010">
    <property type="entry name" value="DNA_brk_join_enz"/>
</dbReference>
<dbReference type="EMBL" id="BJNT01000020">
    <property type="protein sequence ID" value="GEC87114.1"/>
    <property type="molecule type" value="Genomic_DNA"/>
</dbReference>
<dbReference type="PROSITE" id="PS51898">
    <property type="entry name" value="TYR_RECOMBINASE"/>
    <property type="match status" value="1"/>
</dbReference>
<evidence type="ECO:0000256" key="3">
    <source>
        <dbReference type="ARBA" id="ARBA00023172"/>
    </source>
</evidence>
<dbReference type="GO" id="GO:0006310">
    <property type="term" value="P:DNA recombination"/>
    <property type="evidence" value="ECO:0007669"/>
    <property type="project" value="UniProtKB-KW"/>
</dbReference>
<dbReference type="InterPro" id="IPR050090">
    <property type="entry name" value="Tyrosine_recombinase_XerCD"/>
</dbReference>
<comment type="caution">
    <text evidence="5">The sequence shown here is derived from an EMBL/GenBank/DDBJ whole genome shotgun (WGS) entry which is preliminary data.</text>
</comment>
<protein>
    <submittedName>
        <fullName evidence="5">Site-specific integrase</fullName>
    </submittedName>
</protein>
<dbReference type="GO" id="GO:0003677">
    <property type="term" value="F:DNA binding"/>
    <property type="evidence" value="ECO:0007669"/>
    <property type="project" value="UniProtKB-KW"/>
</dbReference>
<keyword evidence="3" id="KW-0233">DNA recombination</keyword>